<keyword evidence="2" id="KW-1185">Reference proteome</keyword>
<accession>A0A388LIY7</accession>
<sequence>MSSLLTFWRKKQKPDVSALDDEGVNVQTREFDVTATRAASYRSLIARQSCPFALRRRRWQRGGRYRSRQAGALLAAPPPFAVGGNGAFQLAFRGHHLHESLCRRACMGDPEGHHALLLRAVRRDIGGCRHH</sequence>
<organism evidence="1 2">
    <name type="scientific">Chara braunii</name>
    <name type="common">Braun's stonewort</name>
    <dbReference type="NCBI Taxonomy" id="69332"/>
    <lineage>
        <taxon>Eukaryota</taxon>
        <taxon>Viridiplantae</taxon>
        <taxon>Streptophyta</taxon>
        <taxon>Charophyceae</taxon>
        <taxon>Charales</taxon>
        <taxon>Characeae</taxon>
        <taxon>Chara</taxon>
    </lineage>
</organism>
<dbReference type="Gramene" id="GBG82278">
    <property type="protein sequence ID" value="GBG82278"/>
    <property type="gene ID" value="CBR_g34562"/>
</dbReference>
<evidence type="ECO:0000313" key="2">
    <source>
        <dbReference type="Proteomes" id="UP000265515"/>
    </source>
</evidence>
<dbReference type="Proteomes" id="UP000265515">
    <property type="component" value="Unassembled WGS sequence"/>
</dbReference>
<dbReference type="EMBL" id="BFEA01000401">
    <property type="protein sequence ID" value="GBG82278.1"/>
    <property type="molecule type" value="Genomic_DNA"/>
</dbReference>
<name>A0A388LIY7_CHABU</name>
<protein>
    <submittedName>
        <fullName evidence="1">Uncharacterized protein</fullName>
    </submittedName>
</protein>
<reference evidence="1 2" key="1">
    <citation type="journal article" date="2018" name="Cell">
        <title>The Chara Genome: Secondary Complexity and Implications for Plant Terrestrialization.</title>
        <authorList>
            <person name="Nishiyama T."/>
            <person name="Sakayama H."/>
            <person name="Vries J.D."/>
            <person name="Buschmann H."/>
            <person name="Saint-Marcoux D."/>
            <person name="Ullrich K.K."/>
            <person name="Haas F.B."/>
            <person name="Vanderstraeten L."/>
            <person name="Becker D."/>
            <person name="Lang D."/>
            <person name="Vosolsobe S."/>
            <person name="Rombauts S."/>
            <person name="Wilhelmsson P.K.I."/>
            <person name="Janitza P."/>
            <person name="Kern R."/>
            <person name="Heyl A."/>
            <person name="Rumpler F."/>
            <person name="Villalobos L.I.A.C."/>
            <person name="Clay J.M."/>
            <person name="Skokan R."/>
            <person name="Toyoda A."/>
            <person name="Suzuki Y."/>
            <person name="Kagoshima H."/>
            <person name="Schijlen E."/>
            <person name="Tajeshwar N."/>
            <person name="Catarino B."/>
            <person name="Hetherington A.J."/>
            <person name="Saltykova A."/>
            <person name="Bonnot C."/>
            <person name="Breuninger H."/>
            <person name="Symeonidi A."/>
            <person name="Radhakrishnan G.V."/>
            <person name="Van Nieuwerburgh F."/>
            <person name="Deforce D."/>
            <person name="Chang C."/>
            <person name="Karol K.G."/>
            <person name="Hedrich R."/>
            <person name="Ulvskov P."/>
            <person name="Glockner G."/>
            <person name="Delwiche C.F."/>
            <person name="Petrasek J."/>
            <person name="Van de Peer Y."/>
            <person name="Friml J."/>
            <person name="Beilby M."/>
            <person name="Dolan L."/>
            <person name="Kohara Y."/>
            <person name="Sugano S."/>
            <person name="Fujiyama A."/>
            <person name="Delaux P.-M."/>
            <person name="Quint M."/>
            <person name="TheiBen G."/>
            <person name="Hagemann M."/>
            <person name="Harholt J."/>
            <person name="Dunand C."/>
            <person name="Zachgo S."/>
            <person name="Langdale J."/>
            <person name="Maumus F."/>
            <person name="Straeten D.V.D."/>
            <person name="Gould S.B."/>
            <person name="Rensing S.A."/>
        </authorList>
    </citation>
    <scope>NUCLEOTIDE SEQUENCE [LARGE SCALE GENOMIC DNA]</scope>
    <source>
        <strain evidence="1 2">S276</strain>
    </source>
</reference>
<gene>
    <name evidence="1" type="ORF">CBR_g34562</name>
</gene>
<evidence type="ECO:0000313" key="1">
    <source>
        <dbReference type="EMBL" id="GBG82278.1"/>
    </source>
</evidence>
<proteinExistence type="predicted"/>
<dbReference type="AlphaFoldDB" id="A0A388LIY7"/>
<comment type="caution">
    <text evidence="1">The sequence shown here is derived from an EMBL/GenBank/DDBJ whole genome shotgun (WGS) entry which is preliminary data.</text>
</comment>